<dbReference type="SUPFAM" id="SSF51735">
    <property type="entry name" value="NAD(P)-binding Rossmann-fold domains"/>
    <property type="match status" value="1"/>
</dbReference>
<dbReference type="InterPro" id="IPR013154">
    <property type="entry name" value="ADH-like_N"/>
</dbReference>
<organism evidence="3 4">
    <name type="scientific">Diacronema lutheri</name>
    <name type="common">Unicellular marine alga</name>
    <name type="synonym">Monochrysis lutheri</name>
    <dbReference type="NCBI Taxonomy" id="2081491"/>
    <lineage>
        <taxon>Eukaryota</taxon>
        <taxon>Haptista</taxon>
        <taxon>Haptophyta</taxon>
        <taxon>Pavlovophyceae</taxon>
        <taxon>Pavlovales</taxon>
        <taxon>Pavlovaceae</taxon>
        <taxon>Diacronema</taxon>
    </lineage>
</organism>
<dbReference type="Proteomes" id="UP000751190">
    <property type="component" value="Unassembled WGS sequence"/>
</dbReference>
<feature type="domain" description="Enoyl reductase (ER)" evidence="2">
    <location>
        <begin position="11"/>
        <end position="352"/>
    </location>
</feature>
<dbReference type="PANTHER" id="PTHR11695:SF294">
    <property type="entry name" value="RETICULON-4-INTERACTING PROTEIN 1, MITOCHONDRIAL"/>
    <property type="match status" value="1"/>
</dbReference>
<comment type="caution">
    <text evidence="3">The sequence shown here is derived from an EMBL/GenBank/DDBJ whole genome shotgun (WGS) entry which is preliminary data.</text>
</comment>
<evidence type="ECO:0000313" key="3">
    <source>
        <dbReference type="EMBL" id="KAG8467234.1"/>
    </source>
</evidence>
<reference evidence="3" key="1">
    <citation type="submission" date="2021-05" db="EMBL/GenBank/DDBJ databases">
        <title>The genome of the haptophyte Pavlova lutheri (Diacronema luteri, Pavlovales) - a model for lipid biosynthesis in eukaryotic algae.</title>
        <authorList>
            <person name="Hulatt C.J."/>
            <person name="Posewitz M.C."/>
        </authorList>
    </citation>
    <scope>NUCLEOTIDE SEQUENCE</scope>
    <source>
        <strain evidence="3">NIVA-4/92</strain>
    </source>
</reference>
<dbReference type="GO" id="GO:0008270">
    <property type="term" value="F:zinc ion binding"/>
    <property type="evidence" value="ECO:0007669"/>
    <property type="project" value="InterPro"/>
</dbReference>
<dbReference type="InterPro" id="IPR050700">
    <property type="entry name" value="YIM1/Zinc_Alcohol_DH_Fams"/>
</dbReference>
<dbReference type="InterPro" id="IPR036291">
    <property type="entry name" value="NAD(P)-bd_dom_sf"/>
</dbReference>
<dbReference type="Gene3D" id="3.90.180.10">
    <property type="entry name" value="Medium-chain alcohol dehydrogenases, catalytic domain"/>
    <property type="match status" value="1"/>
</dbReference>
<keyword evidence="1" id="KW-0560">Oxidoreductase</keyword>
<evidence type="ECO:0000256" key="1">
    <source>
        <dbReference type="ARBA" id="ARBA00023002"/>
    </source>
</evidence>
<dbReference type="SMART" id="SM00829">
    <property type="entry name" value="PKS_ER"/>
    <property type="match status" value="1"/>
</dbReference>
<evidence type="ECO:0000313" key="4">
    <source>
        <dbReference type="Proteomes" id="UP000751190"/>
    </source>
</evidence>
<keyword evidence="4" id="KW-1185">Reference proteome</keyword>
<dbReference type="InterPro" id="IPR002364">
    <property type="entry name" value="Quin_OxRdtase/zeta-crystal_CS"/>
</dbReference>
<dbReference type="Pfam" id="PF08240">
    <property type="entry name" value="ADH_N"/>
    <property type="match status" value="1"/>
</dbReference>
<dbReference type="OrthoDB" id="201656at2759"/>
<dbReference type="Gene3D" id="3.40.50.720">
    <property type="entry name" value="NAD(P)-binding Rossmann-like Domain"/>
    <property type="match status" value="1"/>
</dbReference>
<dbReference type="PANTHER" id="PTHR11695">
    <property type="entry name" value="ALCOHOL DEHYDROGENASE RELATED"/>
    <property type="match status" value="1"/>
</dbReference>
<dbReference type="InterPro" id="IPR020843">
    <property type="entry name" value="ER"/>
</dbReference>
<dbReference type="PROSITE" id="PS01162">
    <property type="entry name" value="QOR_ZETA_CRYSTAL"/>
    <property type="match status" value="1"/>
</dbReference>
<dbReference type="GO" id="GO:0016491">
    <property type="term" value="F:oxidoreductase activity"/>
    <property type="evidence" value="ECO:0007669"/>
    <property type="project" value="UniProtKB-KW"/>
</dbReference>
<dbReference type="AlphaFoldDB" id="A0A8J5XNX8"/>
<dbReference type="SUPFAM" id="SSF50129">
    <property type="entry name" value="GroES-like"/>
    <property type="match status" value="1"/>
</dbReference>
<dbReference type="EMBL" id="JAGTXO010000006">
    <property type="protein sequence ID" value="KAG8467234.1"/>
    <property type="molecule type" value="Genomic_DNA"/>
</dbReference>
<dbReference type="InterPro" id="IPR011032">
    <property type="entry name" value="GroES-like_sf"/>
</dbReference>
<dbReference type="OMA" id="MLIRTHA"/>
<sequence>MQAATVSQHGGSLDEVVRVANGVVKPALRRGKGEMVVRVLACALAPGDVRVWSGECDLMQSPGFFPYIPGGDVCGVVEDVEPGAPFKVGDVVISMFGPSAAGPGPAGGLAEYAVVGVKRSTLKPPSLSPLEGAALASSGLTAFTAAAKIRPSDRVLVLGGAGGVGSSIVQLARRRGASFVAATSTQRELVASLGAHVVHDYTREEWWTLPAYKAAPFDIVFDCVGGLAGWPTCSASGAVKSASQGGRWITIVPDEPNFHIHSVGQALGHLRPILGRAIASRAWPPTTRVRPRYTYHLGIDPVHLLGATADAAAKGEFKVVLDSASPLPFTADGVLKAFHLQRSKHAHGKLVVQVAPHA</sequence>
<gene>
    <name evidence="3" type="ORF">KFE25_000550</name>
</gene>
<protein>
    <recommendedName>
        <fullName evidence="2">Enoyl reductase (ER) domain-containing protein</fullName>
    </recommendedName>
</protein>
<accession>A0A8J5XNX8</accession>
<evidence type="ECO:0000259" key="2">
    <source>
        <dbReference type="SMART" id="SM00829"/>
    </source>
</evidence>
<name>A0A8J5XNX8_DIALT</name>
<proteinExistence type="predicted"/>
<dbReference type="Pfam" id="PF13602">
    <property type="entry name" value="ADH_zinc_N_2"/>
    <property type="match status" value="1"/>
</dbReference>